<sequence length="368" mass="37563">MTFPAPGRDDLVGDDRLWTGVRPVVVVVLTLACVAMLWRRRRPLVPFSLAALGALLAVSSGSGVGSGTTAVAVYAVAVYAGSSAAWIASGIAIGAATMAAGTAVLLGALPWSTAVNGCAALAVGLLLGCLVGVNIGNRARYVAALMETSRQLWAERAQHAEHAAAAERARIAREMHDVVAHSLTVMVALAEGATATEDAARARAATGQIATTGRGALDQMRAMLGVLRGGDADGAPLAPLDGDTVRDAVAAARSAGIPVVLRTTGGEITDLSVRLAVARVVQEGLTNVIRHAPTAQEVTVTISTTTSEVVAEVVNDGVEGPASRGGYGIRGLQERAAQVGGVAEVGRRPDGRWHVRLTVPASAERMLS</sequence>
<feature type="transmembrane region" description="Helical" evidence="9">
    <location>
        <begin position="50"/>
        <end position="77"/>
    </location>
</feature>
<keyword evidence="5" id="KW-0547">Nucleotide-binding</keyword>
<dbReference type="PANTHER" id="PTHR24421">
    <property type="entry name" value="NITRATE/NITRITE SENSOR PROTEIN NARX-RELATED"/>
    <property type="match status" value="1"/>
</dbReference>
<dbReference type="CDD" id="cd16917">
    <property type="entry name" value="HATPase_UhpB-NarQ-NarX-like"/>
    <property type="match status" value="1"/>
</dbReference>
<dbReference type="InterPro" id="IPR050482">
    <property type="entry name" value="Sensor_HK_TwoCompSys"/>
</dbReference>
<feature type="domain" description="Signal transduction histidine kinase subgroup 3 dimerisation and phosphoacceptor" evidence="10">
    <location>
        <begin position="167"/>
        <end position="230"/>
    </location>
</feature>
<keyword evidence="4" id="KW-0808">Transferase</keyword>
<evidence type="ECO:0000313" key="12">
    <source>
        <dbReference type="Proteomes" id="UP000031202"/>
    </source>
</evidence>
<dbReference type="InterPro" id="IPR036890">
    <property type="entry name" value="HATPase_C_sf"/>
</dbReference>
<dbReference type="Pfam" id="PF07730">
    <property type="entry name" value="HisKA_3"/>
    <property type="match status" value="1"/>
</dbReference>
<evidence type="ECO:0000256" key="6">
    <source>
        <dbReference type="ARBA" id="ARBA00022777"/>
    </source>
</evidence>
<dbReference type="Gene3D" id="3.30.565.10">
    <property type="entry name" value="Histidine kinase-like ATPase, C-terminal domain"/>
    <property type="match status" value="1"/>
</dbReference>
<dbReference type="GO" id="GO:0016020">
    <property type="term" value="C:membrane"/>
    <property type="evidence" value="ECO:0007669"/>
    <property type="project" value="InterPro"/>
</dbReference>
<name>A0A0B4CI83_9MICO</name>
<keyword evidence="3" id="KW-0597">Phosphoprotein</keyword>
<dbReference type="GO" id="GO:0000155">
    <property type="term" value="F:phosphorelay sensor kinase activity"/>
    <property type="evidence" value="ECO:0007669"/>
    <property type="project" value="InterPro"/>
</dbReference>
<dbReference type="InterPro" id="IPR011712">
    <property type="entry name" value="Sig_transdc_His_kin_sub3_dim/P"/>
</dbReference>
<evidence type="ECO:0000313" key="11">
    <source>
        <dbReference type="EMBL" id="KIC56172.1"/>
    </source>
</evidence>
<dbReference type="Proteomes" id="UP000031202">
    <property type="component" value="Unassembled WGS sequence"/>
</dbReference>
<dbReference type="PANTHER" id="PTHR24421:SF10">
    <property type="entry name" value="NITRATE_NITRITE SENSOR PROTEIN NARQ"/>
    <property type="match status" value="1"/>
</dbReference>
<evidence type="ECO:0000256" key="5">
    <source>
        <dbReference type="ARBA" id="ARBA00022741"/>
    </source>
</evidence>
<dbReference type="Gene3D" id="1.20.5.1930">
    <property type="match status" value="1"/>
</dbReference>
<dbReference type="EMBL" id="JWSZ01000020">
    <property type="protein sequence ID" value="KIC56172.1"/>
    <property type="molecule type" value="Genomic_DNA"/>
</dbReference>
<dbReference type="GO" id="GO:0046983">
    <property type="term" value="F:protein dimerization activity"/>
    <property type="evidence" value="ECO:0007669"/>
    <property type="project" value="InterPro"/>
</dbReference>
<feature type="transmembrane region" description="Helical" evidence="9">
    <location>
        <begin position="83"/>
        <end position="106"/>
    </location>
</feature>
<evidence type="ECO:0000256" key="8">
    <source>
        <dbReference type="ARBA" id="ARBA00023012"/>
    </source>
</evidence>
<evidence type="ECO:0000256" key="3">
    <source>
        <dbReference type="ARBA" id="ARBA00022553"/>
    </source>
</evidence>
<comment type="caution">
    <text evidence="11">The sequence shown here is derived from an EMBL/GenBank/DDBJ whole genome shotgun (WGS) entry which is preliminary data.</text>
</comment>
<evidence type="ECO:0000256" key="4">
    <source>
        <dbReference type="ARBA" id="ARBA00022679"/>
    </source>
</evidence>
<accession>A0A0B4CI83</accession>
<protein>
    <recommendedName>
        <fullName evidence="2">histidine kinase</fullName>
        <ecNumber evidence="2">2.7.13.3</ecNumber>
    </recommendedName>
</protein>
<proteinExistence type="predicted"/>
<dbReference type="AlphaFoldDB" id="A0A0B4CI83"/>
<evidence type="ECO:0000256" key="9">
    <source>
        <dbReference type="SAM" id="Phobius"/>
    </source>
</evidence>
<evidence type="ECO:0000259" key="10">
    <source>
        <dbReference type="Pfam" id="PF07730"/>
    </source>
</evidence>
<keyword evidence="6" id="KW-0418">Kinase</keyword>
<keyword evidence="9" id="KW-0812">Transmembrane</keyword>
<reference evidence="11 12" key="1">
    <citation type="submission" date="2014-12" db="EMBL/GenBank/DDBJ databases">
        <title>Genome sequencing of Microbacterium hominis TPW29.</title>
        <authorList>
            <person name="Tan P.W."/>
            <person name="Chan K.-G."/>
        </authorList>
    </citation>
    <scope>NUCLEOTIDE SEQUENCE [LARGE SCALE GENOMIC DNA]</scope>
    <source>
        <strain evidence="11 12">TPW29</strain>
    </source>
</reference>
<keyword evidence="9" id="KW-0472">Membrane</keyword>
<keyword evidence="7" id="KW-0067">ATP-binding</keyword>
<feature type="transmembrane region" description="Helical" evidence="9">
    <location>
        <begin position="20"/>
        <end position="38"/>
    </location>
</feature>
<dbReference type="SUPFAM" id="SSF55874">
    <property type="entry name" value="ATPase domain of HSP90 chaperone/DNA topoisomerase II/histidine kinase"/>
    <property type="match status" value="1"/>
</dbReference>
<keyword evidence="9" id="KW-1133">Transmembrane helix</keyword>
<keyword evidence="8" id="KW-0902">Two-component regulatory system</keyword>
<evidence type="ECO:0000256" key="1">
    <source>
        <dbReference type="ARBA" id="ARBA00000085"/>
    </source>
</evidence>
<gene>
    <name evidence="11" type="ORF">RM52_13295</name>
</gene>
<evidence type="ECO:0000256" key="2">
    <source>
        <dbReference type="ARBA" id="ARBA00012438"/>
    </source>
</evidence>
<evidence type="ECO:0000256" key="7">
    <source>
        <dbReference type="ARBA" id="ARBA00022840"/>
    </source>
</evidence>
<organism evidence="11 12">
    <name type="scientific">Microbacterium hominis</name>
    <dbReference type="NCBI Taxonomy" id="162426"/>
    <lineage>
        <taxon>Bacteria</taxon>
        <taxon>Bacillati</taxon>
        <taxon>Actinomycetota</taxon>
        <taxon>Actinomycetes</taxon>
        <taxon>Micrococcales</taxon>
        <taxon>Microbacteriaceae</taxon>
        <taxon>Microbacterium</taxon>
    </lineage>
</organism>
<dbReference type="EC" id="2.7.13.3" evidence="2"/>
<comment type="catalytic activity">
    <reaction evidence="1">
        <text>ATP + protein L-histidine = ADP + protein N-phospho-L-histidine.</text>
        <dbReference type="EC" id="2.7.13.3"/>
    </reaction>
</comment>
<dbReference type="GO" id="GO:0005524">
    <property type="term" value="F:ATP binding"/>
    <property type="evidence" value="ECO:0007669"/>
    <property type="project" value="UniProtKB-KW"/>
</dbReference>
<feature type="transmembrane region" description="Helical" evidence="9">
    <location>
        <begin position="118"/>
        <end position="136"/>
    </location>
</feature>